<gene>
    <name evidence="12" type="ORF">HaLaN_22392</name>
</gene>
<keyword evidence="9" id="KW-0676">Redox-active center</keyword>
<dbReference type="PANTHER" id="PTHR42737:SF8">
    <property type="entry name" value="THIOREDOXIN-DISULFIDE REDUCTASE"/>
    <property type="match status" value="1"/>
</dbReference>
<dbReference type="GO" id="GO:0050660">
    <property type="term" value="F:flavin adenine dinucleotide binding"/>
    <property type="evidence" value="ECO:0007669"/>
    <property type="project" value="InterPro"/>
</dbReference>
<evidence type="ECO:0000256" key="4">
    <source>
        <dbReference type="ARBA" id="ARBA00022630"/>
    </source>
</evidence>
<dbReference type="EMBL" id="BLLF01002574">
    <property type="protein sequence ID" value="GFH24573.1"/>
    <property type="molecule type" value="Genomic_DNA"/>
</dbReference>
<dbReference type="Pfam" id="PF07992">
    <property type="entry name" value="Pyr_redox_2"/>
    <property type="match status" value="1"/>
</dbReference>
<evidence type="ECO:0000256" key="9">
    <source>
        <dbReference type="ARBA" id="ARBA00023284"/>
    </source>
</evidence>
<sequence length="191" mass="20872">MHQASILGESFSDAKAYGWAVPEGGIPHKWETMVGAIQDHIGSLNWGYKVQLRDKKVEYINGLGKLLDAHTVEATKRNKSKQVMTAETIVIAVGGRPRYLDVPGDKELCITSDDLFSLPTPPGKTLLVGASYTALESAGFLNALGYTVHVMLMDYNSVPTTVFTPLEYGSVGLTEEEALERYGEANVEVYM</sequence>
<feature type="domain" description="FAD/NAD(P)-binding" evidence="11">
    <location>
        <begin position="32"/>
        <end position="151"/>
    </location>
</feature>
<dbReference type="InterPro" id="IPR046952">
    <property type="entry name" value="GSHR/TRXR-like"/>
</dbReference>
<dbReference type="Proteomes" id="UP000485058">
    <property type="component" value="Unassembled WGS sequence"/>
</dbReference>
<dbReference type="GO" id="GO:0006749">
    <property type="term" value="P:glutathione metabolic process"/>
    <property type="evidence" value="ECO:0007669"/>
    <property type="project" value="TreeGrafter"/>
</dbReference>
<evidence type="ECO:0000259" key="10">
    <source>
        <dbReference type="Pfam" id="PF02852"/>
    </source>
</evidence>
<dbReference type="GO" id="GO:0034599">
    <property type="term" value="P:cellular response to oxidative stress"/>
    <property type="evidence" value="ECO:0007669"/>
    <property type="project" value="TreeGrafter"/>
</dbReference>
<dbReference type="Gene3D" id="3.30.390.30">
    <property type="match status" value="1"/>
</dbReference>
<proteinExistence type="inferred from homology"/>
<comment type="caution">
    <text evidence="12">The sequence shown here is derived from an EMBL/GenBank/DDBJ whole genome shotgun (WGS) entry which is preliminary data.</text>
</comment>
<dbReference type="PRINTS" id="PR00368">
    <property type="entry name" value="FADPNR"/>
</dbReference>
<evidence type="ECO:0000256" key="8">
    <source>
        <dbReference type="ARBA" id="ARBA00023157"/>
    </source>
</evidence>
<dbReference type="EC" id="1.8.1.9" evidence="3"/>
<dbReference type="GO" id="GO:0005739">
    <property type="term" value="C:mitochondrion"/>
    <property type="evidence" value="ECO:0007669"/>
    <property type="project" value="TreeGrafter"/>
</dbReference>
<dbReference type="GO" id="GO:0005829">
    <property type="term" value="C:cytosol"/>
    <property type="evidence" value="ECO:0007669"/>
    <property type="project" value="TreeGrafter"/>
</dbReference>
<keyword evidence="5" id="KW-0274">FAD</keyword>
<organism evidence="12 13">
    <name type="scientific">Haematococcus lacustris</name>
    <name type="common">Green alga</name>
    <name type="synonym">Haematococcus pluvialis</name>
    <dbReference type="NCBI Taxonomy" id="44745"/>
    <lineage>
        <taxon>Eukaryota</taxon>
        <taxon>Viridiplantae</taxon>
        <taxon>Chlorophyta</taxon>
        <taxon>core chlorophytes</taxon>
        <taxon>Chlorophyceae</taxon>
        <taxon>CS clade</taxon>
        <taxon>Chlamydomonadales</taxon>
        <taxon>Haematococcaceae</taxon>
        <taxon>Haematococcus</taxon>
    </lineage>
</organism>
<dbReference type="InterPro" id="IPR036188">
    <property type="entry name" value="FAD/NAD-bd_sf"/>
</dbReference>
<evidence type="ECO:0000259" key="11">
    <source>
        <dbReference type="Pfam" id="PF07992"/>
    </source>
</evidence>
<dbReference type="SUPFAM" id="SSF51905">
    <property type="entry name" value="FAD/NAD(P)-binding domain"/>
    <property type="match status" value="1"/>
</dbReference>
<evidence type="ECO:0000256" key="7">
    <source>
        <dbReference type="ARBA" id="ARBA00023002"/>
    </source>
</evidence>
<reference evidence="12 13" key="1">
    <citation type="submission" date="2020-02" db="EMBL/GenBank/DDBJ databases">
        <title>Draft genome sequence of Haematococcus lacustris strain NIES-144.</title>
        <authorList>
            <person name="Morimoto D."/>
            <person name="Nakagawa S."/>
            <person name="Yoshida T."/>
            <person name="Sawayama S."/>
        </authorList>
    </citation>
    <scope>NUCLEOTIDE SEQUENCE [LARGE SCALE GENOMIC DNA]</scope>
    <source>
        <strain evidence="12 13">NIES-144</strain>
    </source>
</reference>
<feature type="domain" description="Pyridine nucleotide-disulphide oxidoreductase dimerisation" evidence="10">
    <location>
        <begin position="158"/>
        <end position="187"/>
    </location>
</feature>
<dbReference type="GO" id="GO:0004362">
    <property type="term" value="F:glutathione-disulfide reductase (NADPH) activity"/>
    <property type="evidence" value="ECO:0007669"/>
    <property type="project" value="TreeGrafter"/>
</dbReference>
<dbReference type="SUPFAM" id="SSF55424">
    <property type="entry name" value="FAD/NAD-linked reductases, dimerisation (C-terminal) domain"/>
    <property type="match status" value="1"/>
</dbReference>
<keyword evidence="4" id="KW-0285">Flavoprotein</keyword>
<evidence type="ECO:0000256" key="1">
    <source>
        <dbReference type="ARBA" id="ARBA00001974"/>
    </source>
</evidence>
<dbReference type="GO" id="GO:0045454">
    <property type="term" value="P:cell redox homeostasis"/>
    <property type="evidence" value="ECO:0007669"/>
    <property type="project" value="InterPro"/>
</dbReference>
<dbReference type="PRINTS" id="PR00411">
    <property type="entry name" value="PNDRDTASEI"/>
</dbReference>
<dbReference type="InterPro" id="IPR023753">
    <property type="entry name" value="FAD/NAD-binding_dom"/>
</dbReference>
<comment type="similarity">
    <text evidence="2">Belongs to the class-I pyridine nucleotide-disulfide oxidoreductase family.</text>
</comment>
<comment type="cofactor">
    <cofactor evidence="1">
        <name>FAD</name>
        <dbReference type="ChEBI" id="CHEBI:57692"/>
    </cofactor>
</comment>
<dbReference type="Gene3D" id="3.50.50.60">
    <property type="entry name" value="FAD/NAD(P)-binding domain"/>
    <property type="match status" value="2"/>
</dbReference>
<evidence type="ECO:0000256" key="5">
    <source>
        <dbReference type="ARBA" id="ARBA00022827"/>
    </source>
</evidence>
<dbReference type="InterPro" id="IPR016156">
    <property type="entry name" value="FAD/NAD-linked_Rdtase_dimer_sf"/>
</dbReference>
<name>A0A699ZPG1_HAELA</name>
<evidence type="ECO:0000256" key="2">
    <source>
        <dbReference type="ARBA" id="ARBA00007532"/>
    </source>
</evidence>
<dbReference type="InterPro" id="IPR004099">
    <property type="entry name" value="Pyr_nucl-diS_OxRdtase_dimer"/>
</dbReference>
<protein>
    <recommendedName>
        <fullName evidence="3">thioredoxin-disulfide reductase (NADPH)</fullName>
        <ecNumber evidence="3">1.8.1.9</ecNumber>
    </recommendedName>
</protein>
<dbReference type="AlphaFoldDB" id="A0A699ZPG1"/>
<accession>A0A699ZPG1</accession>
<dbReference type="PANTHER" id="PTHR42737">
    <property type="entry name" value="GLUTATHIONE REDUCTASE"/>
    <property type="match status" value="1"/>
</dbReference>
<evidence type="ECO:0000256" key="3">
    <source>
        <dbReference type="ARBA" id="ARBA00012610"/>
    </source>
</evidence>
<keyword evidence="6" id="KW-0712">Selenocysteine</keyword>
<evidence type="ECO:0000313" key="12">
    <source>
        <dbReference type="EMBL" id="GFH24573.1"/>
    </source>
</evidence>
<keyword evidence="13" id="KW-1185">Reference proteome</keyword>
<evidence type="ECO:0000256" key="6">
    <source>
        <dbReference type="ARBA" id="ARBA00022933"/>
    </source>
</evidence>
<evidence type="ECO:0000313" key="13">
    <source>
        <dbReference type="Proteomes" id="UP000485058"/>
    </source>
</evidence>
<keyword evidence="7" id="KW-0560">Oxidoreductase</keyword>
<dbReference type="Pfam" id="PF02852">
    <property type="entry name" value="Pyr_redox_dim"/>
    <property type="match status" value="1"/>
</dbReference>
<keyword evidence="8" id="KW-1015">Disulfide bond</keyword>